<sequence>MKEADKKFVDNWEKIKSQGKAKYIIKHGFGFGILIFAVNLVINYWDKWGQLSNTDFFVQLAISIVVGGGIYGIFSWTLNDFIYRKKLKDK</sequence>
<keyword evidence="1" id="KW-0812">Transmembrane</keyword>
<dbReference type="RefSeq" id="WP_093369444.1">
    <property type="nucleotide sequence ID" value="NZ_FNCW01000014.1"/>
</dbReference>
<feature type="transmembrane region" description="Helical" evidence="1">
    <location>
        <begin position="23"/>
        <end position="45"/>
    </location>
</feature>
<dbReference type="STRING" id="470826.SAMN04488027_11428"/>
<name>A0A1G7YTE3_9FLAO</name>
<protein>
    <recommendedName>
        <fullName evidence="4">2TM domain-containing protein</fullName>
    </recommendedName>
</protein>
<keyword evidence="3" id="KW-1185">Reference proteome</keyword>
<gene>
    <name evidence="2" type="ORF">SAMN04488027_11428</name>
</gene>
<reference evidence="2 3" key="1">
    <citation type="submission" date="2016-10" db="EMBL/GenBank/DDBJ databases">
        <authorList>
            <person name="de Groot N.N."/>
        </authorList>
    </citation>
    <scope>NUCLEOTIDE SEQUENCE [LARGE SCALE GENOMIC DNA]</scope>
    <source>
        <strain evidence="2 3">DSM 19803</strain>
    </source>
</reference>
<feature type="transmembrane region" description="Helical" evidence="1">
    <location>
        <begin position="57"/>
        <end position="78"/>
    </location>
</feature>
<proteinExistence type="predicted"/>
<dbReference type="AlphaFoldDB" id="A0A1G7YTE3"/>
<keyword evidence="1" id="KW-1133">Transmembrane helix</keyword>
<evidence type="ECO:0000313" key="3">
    <source>
        <dbReference type="Proteomes" id="UP000199296"/>
    </source>
</evidence>
<keyword evidence="1" id="KW-0472">Membrane</keyword>
<evidence type="ECO:0000256" key="1">
    <source>
        <dbReference type="SAM" id="Phobius"/>
    </source>
</evidence>
<organism evidence="2 3">
    <name type="scientific">Psychroflexus sediminis</name>
    <dbReference type="NCBI Taxonomy" id="470826"/>
    <lineage>
        <taxon>Bacteria</taxon>
        <taxon>Pseudomonadati</taxon>
        <taxon>Bacteroidota</taxon>
        <taxon>Flavobacteriia</taxon>
        <taxon>Flavobacteriales</taxon>
        <taxon>Flavobacteriaceae</taxon>
        <taxon>Psychroflexus</taxon>
    </lineage>
</organism>
<evidence type="ECO:0000313" key="2">
    <source>
        <dbReference type="EMBL" id="SDG99783.1"/>
    </source>
</evidence>
<accession>A0A1G7YTE3</accession>
<dbReference type="Proteomes" id="UP000199296">
    <property type="component" value="Unassembled WGS sequence"/>
</dbReference>
<evidence type="ECO:0008006" key="4">
    <source>
        <dbReference type="Google" id="ProtNLM"/>
    </source>
</evidence>
<dbReference type="EMBL" id="FNCW01000014">
    <property type="protein sequence ID" value="SDG99783.1"/>
    <property type="molecule type" value="Genomic_DNA"/>
</dbReference>
<dbReference type="OrthoDB" id="1442480at2"/>